<evidence type="ECO:0000256" key="2">
    <source>
        <dbReference type="ARBA" id="ARBA00022448"/>
    </source>
</evidence>
<dbReference type="GO" id="GO:0006887">
    <property type="term" value="P:exocytosis"/>
    <property type="evidence" value="ECO:0007669"/>
    <property type="project" value="UniProtKB-KW"/>
</dbReference>
<comment type="caution">
    <text evidence="9">The sequence shown here is derived from an EMBL/GenBank/DDBJ whole genome shotgun (WGS) entry which is preliminary data.</text>
</comment>
<dbReference type="PANTHER" id="PTHR12542">
    <property type="entry name" value="EXOCYST COMPLEX PROTEIN EXO70"/>
    <property type="match status" value="1"/>
</dbReference>
<accession>A0A7K6PWF1</accession>
<evidence type="ECO:0000256" key="6">
    <source>
        <dbReference type="SAM" id="Coils"/>
    </source>
</evidence>
<dbReference type="InterPro" id="IPR016159">
    <property type="entry name" value="Cullin_repeat-like_dom_sf"/>
</dbReference>
<evidence type="ECO:0000313" key="9">
    <source>
        <dbReference type="EMBL" id="NWW65770.1"/>
    </source>
</evidence>
<dbReference type="Gene3D" id="1.20.1280.170">
    <property type="entry name" value="Exocyst complex component Exo70"/>
    <property type="match status" value="2"/>
</dbReference>
<dbReference type="FunFam" id="1.20.1280.170:FF:000002">
    <property type="entry name" value="Exocyst complex component 7"/>
    <property type="match status" value="1"/>
</dbReference>
<dbReference type="EMBL" id="VZRS01011758">
    <property type="protein sequence ID" value="NWW65770.1"/>
    <property type="molecule type" value="Genomic_DNA"/>
</dbReference>
<comment type="function">
    <text evidence="5">Component of the exocyst complex involved in the docking of exocytic vesicles with fusion sites on the plasma membrane.</text>
</comment>
<keyword evidence="6" id="KW-0175">Coiled coil</keyword>
<keyword evidence="3 5" id="KW-0268">Exocytosis</keyword>
<proteinExistence type="inferred from homology"/>
<feature type="region of interest" description="Disordered" evidence="7">
    <location>
        <begin position="238"/>
        <end position="268"/>
    </location>
</feature>
<dbReference type="SUPFAM" id="SSF74788">
    <property type="entry name" value="Cullin repeat-like"/>
    <property type="match status" value="1"/>
</dbReference>
<keyword evidence="5" id="KW-0653">Protein transport</keyword>
<evidence type="ECO:0000256" key="7">
    <source>
        <dbReference type="SAM" id="MobiDB-lite"/>
    </source>
</evidence>
<evidence type="ECO:0000259" key="8">
    <source>
        <dbReference type="Pfam" id="PF03081"/>
    </source>
</evidence>
<gene>
    <name evidence="9" type="primary">Exoc7</name>
    <name evidence="9" type="ORF">IFRKOW_R02226</name>
</gene>
<dbReference type="AlphaFoldDB" id="A0A7K6PWF1"/>
<name>A0A7K6PWF1_9CORV</name>
<comment type="similarity">
    <text evidence="1 5">Belongs to the EXO70 family.</text>
</comment>
<evidence type="ECO:0000256" key="3">
    <source>
        <dbReference type="ARBA" id="ARBA00022483"/>
    </source>
</evidence>
<dbReference type="Pfam" id="PF20669">
    <property type="entry name" value="Exo70_N"/>
    <property type="match status" value="1"/>
</dbReference>
<evidence type="ECO:0000256" key="1">
    <source>
        <dbReference type="ARBA" id="ARBA00006756"/>
    </source>
</evidence>
<feature type="coiled-coil region" evidence="6">
    <location>
        <begin position="4"/>
        <end position="31"/>
    </location>
</feature>
<dbReference type="Proteomes" id="UP000542689">
    <property type="component" value="Unassembled WGS sequence"/>
</dbReference>
<evidence type="ECO:0000256" key="5">
    <source>
        <dbReference type="RuleBase" id="RU365026"/>
    </source>
</evidence>
<evidence type="ECO:0000256" key="4">
    <source>
        <dbReference type="ARBA" id="ARBA00026169"/>
    </source>
</evidence>
<dbReference type="InterPro" id="IPR046364">
    <property type="entry name" value="Exo70_C"/>
</dbReference>
<dbReference type="InterPro" id="IPR004140">
    <property type="entry name" value="Exo70"/>
</dbReference>
<keyword evidence="2 5" id="KW-0813">Transport</keyword>
<feature type="non-terminal residue" evidence="9">
    <location>
        <position position="1"/>
    </location>
</feature>
<feature type="non-terminal residue" evidence="9">
    <location>
        <position position="697"/>
    </location>
</feature>
<dbReference type="GO" id="GO:0005546">
    <property type="term" value="F:phosphatidylinositol-4,5-bisphosphate binding"/>
    <property type="evidence" value="ECO:0007669"/>
    <property type="project" value="InterPro"/>
</dbReference>
<sequence>MIPSEEVSARRREIEDKLKQEEETLSFIKESLEKSDQLTKNMVSILSSFESRLMKLENSIIPVHKQTENLQRLQENVEKTLSCLDHVISYYHVAKDTEKIIKEGPTGRLEEYLNCMDKIQKAVEYFQDNNPDSPELNRVKSLFERGKESLESEFRSLMTRHTKPVPPILILDLISGDEEMDTQEEMTLEHLPESVLHDIIRISGWLVENGRNQDFMTVYFQIRSVQLDRSIKGLKDHFRKSSSSSGVPYSPAIQNKRKDTPTKKPIKRPGTIRKAQNLLKQYSQHGLDGKKGASNLIPMEGRDDVFDIEIDAYIHCVSAFVKLALSEYQLLTEIVPEHHQKKTFDSLIQESLDNLIMEGDNIVSAARKAIIRHDYSAVLTIFPILKHLKQMKPEFDQVLQGTAAGTKNKLPGLITSMETTGAKALEEFADNIKNDPDKEYNMPKDGTVHELTSNAILFLQQLLDFQETAGAMLASQVLGDTYNIPLDPRETSSSASSYSSEFSRRLLSTYICKVLGNLQLNLLSKSKVYEDPALSAIFLHNNYNYILKSLEKSELIQLVAVTQKTAERSYRELIEQQIQTYQRSWLKVTDYISERNLPVFQPGMKLKDKERQMIKERFKGFNDGLEELCKIQKAWAIPDMEQRDKIRRAQKTIVKETYGAFLSRYGNVPFTKNPEKYIKYQVDQVGEMIEKLFDTSA</sequence>
<reference evidence="9 10" key="1">
    <citation type="submission" date="2019-09" db="EMBL/GenBank/DDBJ databases">
        <title>Bird 10,000 Genomes (B10K) Project - Family phase.</title>
        <authorList>
            <person name="Zhang G."/>
        </authorList>
    </citation>
    <scope>NUCLEOTIDE SEQUENCE [LARGE SCALE GENOMIC DNA]</scope>
    <source>
        <strain evidence="9">B10K-DU-029-41</strain>
        <tissue evidence="9">Liver</tissue>
    </source>
</reference>
<dbReference type="GO" id="GO:0000145">
    <property type="term" value="C:exocyst"/>
    <property type="evidence" value="ECO:0007669"/>
    <property type="project" value="InterPro"/>
</dbReference>
<dbReference type="PANTHER" id="PTHR12542:SF41">
    <property type="entry name" value="EXOCYST COMPLEX COMPONENT 7"/>
    <property type="match status" value="1"/>
</dbReference>
<feature type="domain" description="Exocyst complex subunit Exo70 C-terminal" evidence="8">
    <location>
        <begin position="313"/>
        <end position="690"/>
    </location>
</feature>
<protein>
    <recommendedName>
        <fullName evidence="4 5">Exocyst complex component 7</fullName>
    </recommendedName>
    <alternativeName>
        <fullName evidence="5">Exocyst complex component Exo70</fullName>
    </alternativeName>
</protein>
<organism evidence="9 10">
    <name type="scientific">Ifrita kowaldi</name>
    <name type="common">blue-capped ifrita</name>
    <dbReference type="NCBI Taxonomy" id="461245"/>
    <lineage>
        <taxon>Eukaryota</taxon>
        <taxon>Metazoa</taxon>
        <taxon>Chordata</taxon>
        <taxon>Craniata</taxon>
        <taxon>Vertebrata</taxon>
        <taxon>Euteleostomi</taxon>
        <taxon>Archelosauria</taxon>
        <taxon>Archosauria</taxon>
        <taxon>Dinosauria</taxon>
        <taxon>Saurischia</taxon>
        <taxon>Theropoda</taxon>
        <taxon>Coelurosauria</taxon>
        <taxon>Aves</taxon>
        <taxon>Neognathae</taxon>
        <taxon>Neoaves</taxon>
        <taxon>Telluraves</taxon>
        <taxon>Australaves</taxon>
        <taxon>Passeriformes</taxon>
        <taxon>Corvoidea</taxon>
        <taxon>Cinclosomatidae</taxon>
        <taxon>Ifrita</taxon>
    </lineage>
</organism>
<keyword evidence="10" id="KW-1185">Reference proteome</keyword>
<dbReference type="GO" id="GO:0015031">
    <property type="term" value="P:protein transport"/>
    <property type="evidence" value="ECO:0007669"/>
    <property type="project" value="UniProtKB-KW"/>
</dbReference>
<evidence type="ECO:0000313" key="10">
    <source>
        <dbReference type="Proteomes" id="UP000542689"/>
    </source>
</evidence>
<dbReference type="Pfam" id="PF03081">
    <property type="entry name" value="Exo70_C"/>
    <property type="match status" value="1"/>
</dbReference>